<dbReference type="GO" id="GO:0016787">
    <property type="term" value="F:hydrolase activity"/>
    <property type="evidence" value="ECO:0007669"/>
    <property type="project" value="UniProtKB-KW"/>
</dbReference>
<proteinExistence type="inferred from homology"/>
<reference evidence="7 8" key="1">
    <citation type="submission" date="2016-07" db="EMBL/GenBank/DDBJ databases">
        <title>Comparative genomics of the Campylobacter concisus group.</title>
        <authorList>
            <person name="Miller W.G."/>
            <person name="Yee E."/>
            <person name="Chapman M.H."/>
            <person name="Huynh S."/>
            <person name="Bono J.L."/>
            <person name="On S.L.W."/>
            <person name="StLeger J."/>
            <person name="Foster G."/>
            <person name="Parker C.T."/>
        </authorList>
    </citation>
    <scope>NUCLEOTIDE SEQUENCE [LARGE SCALE GENOMIC DNA]</scope>
    <source>
        <strain evidence="7 8">CCUG 21559</strain>
    </source>
</reference>
<dbReference type="GO" id="GO:0005829">
    <property type="term" value="C:cytosol"/>
    <property type="evidence" value="ECO:0007669"/>
    <property type="project" value="TreeGrafter"/>
</dbReference>
<dbReference type="Gene3D" id="3.40.980.10">
    <property type="entry name" value="MoaB/Mog-like domain"/>
    <property type="match status" value="1"/>
</dbReference>
<dbReference type="Gene3D" id="2.170.190.11">
    <property type="entry name" value="Molybdopterin biosynthesis moea protein, domain 3"/>
    <property type="match status" value="1"/>
</dbReference>
<dbReference type="Proteomes" id="UP000503264">
    <property type="component" value="Chromosome"/>
</dbReference>
<dbReference type="GO" id="GO:0046872">
    <property type="term" value="F:metal ion binding"/>
    <property type="evidence" value="ECO:0007669"/>
    <property type="project" value="UniProtKB-UniRule"/>
</dbReference>
<feature type="domain" description="MoaB/Mog" evidence="6">
    <location>
        <begin position="172"/>
        <end position="309"/>
    </location>
</feature>
<dbReference type="SUPFAM" id="SSF53218">
    <property type="entry name" value="Molybdenum cofactor biosynthesis proteins"/>
    <property type="match status" value="1"/>
</dbReference>
<dbReference type="InterPro" id="IPR005110">
    <property type="entry name" value="MoeA_linker/N"/>
</dbReference>
<dbReference type="SUPFAM" id="SSF63867">
    <property type="entry name" value="MoeA C-terminal domain-like"/>
    <property type="match status" value="1"/>
</dbReference>
<keyword evidence="4" id="KW-0460">Magnesium</keyword>
<dbReference type="RefSeq" id="WP_236844907.1">
    <property type="nucleotide sequence ID" value="NZ_CP012542.1"/>
</dbReference>
<evidence type="ECO:0000256" key="3">
    <source>
        <dbReference type="ARBA" id="ARBA00047317"/>
    </source>
</evidence>
<evidence type="ECO:0000313" key="8">
    <source>
        <dbReference type="Proteomes" id="UP000503264"/>
    </source>
</evidence>
<gene>
    <name evidence="7" type="primary">moeA2</name>
    <name evidence="7" type="ORF">CMUC_1328</name>
</gene>
<dbReference type="Pfam" id="PF03453">
    <property type="entry name" value="MoeA_N"/>
    <property type="match status" value="1"/>
</dbReference>
<dbReference type="GO" id="GO:0061599">
    <property type="term" value="F:molybdopterin molybdotransferase activity"/>
    <property type="evidence" value="ECO:0007669"/>
    <property type="project" value="UniProtKB-UniRule"/>
</dbReference>
<comment type="similarity">
    <text evidence="2 4">Belongs to the MoeA family.</text>
</comment>
<dbReference type="NCBIfam" id="TIGR00177">
    <property type="entry name" value="molyb_syn"/>
    <property type="match status" value="1"/>
</dbReference>
<dbReference type="CDD" id="cd00887">
    <property type="entry name" value="MoeA"/>
    <property type="match status" value="1"/>
</dbReference>
<organism evidence="7 8">
    <name type="scientific">Campylobacter mucosalis CCUG 21559</name>
    <dbReference type="NCBI Taxonomy" id="1032067"/>
    <lineage>
        <taxon>Bacteria</taxon>
        <taxon>Pseudomonadati</taxon>
        <taxon>Campylobacterota</taxon>
        <taxon>Epsilonproteobacteria</taxon>
        <taxon>Campylobacterales</taxon>
        <taxon>Campylobacteraceae</taxon>
        <taxon>Campylobacter</taxon>
    </lineage>
</organism>
<keyword evidence="5" id="KW-1133">Transmembrane helix</keyword>
<evidence type="ECO:0000259" key="6">
    <source>
        <dbReference type="SMART" id="SM00852"/>
    </source>
</evidence>
<comment type="catalytic activity">
    <reaction evidence="3">
        <text>adenylyl-molybdopterin + molybdate = Mo-molybdopterin + AMP + H(+)</text>
        <dbReference type="Rhea" id="RHEA:35047"/>
        <dbReference type="ChEBI" id="CHEBI:15378"/>
        <dbReference type="ChEBI" id="CHEBI:36264"/>
        <dbReference type="ChEBI" id="CHEBI:62727"/>
        <dbReference type="ChEBI" id="CHEBI:71302"/>
        <dbReference type="ChEBI" id="CHEBI:456215"/>
        <dbReference type="EC" id="2.10.1.1"/>
    </reaction>
</comment>
<keyword evidence="4" id="KW-0479">Metal-binding</keyword>
<keyword evidence="4" id="KW-0500">Molybdenum</keyword>
<evidence type="ECO:0000256" key="2">
    <source>
        <dbReference type="ARBA" id="ARBA00010763"/>
    </source>
</evidence>
<dbReference type="Pfam" id="PF00994">
    <property type="entry name" value="MoCF_biosynth"/>
    <property type="match status" value="1"/>
</dbReference>
<protein>
    <recommendedName>
        <fullName evidence="4">Molybdopterin molybdenumtransferase</fullName>
        <ecNumber evidence="4">2.10.1.1</ecNumber>
    </recommendedName>
</protein>
<feature type="transmembrane region" description="Helical" evidence="5">
    <location>
        <begin position="284"/>
        <end position="308"/>
    </location>
</feature>
<dbReference type="EMBL" id="CP012542">
    <property type="protein sequence ID" value="QCD45092.1"/>
    <property type="molecule type" value="Genomic_DNA"/>
</dbReference>
<dbReference type="SMART" id="SM00852">
    <property type="entry name" value="MoCF_biosynth"/>
    <property type="match status" value="1"/>
</dbReference>
<evidence type="ECO:0000256" key="4">
    <source>
        <dbReference type="RuleBase" id="RU365090"/>
    </source>
</evidence>
<keyword evidence="4 7" id="KW-0808">Transferase</keyword>
<comment type="function">
    <text evidence="1 4">Catalyzes the insertion of molybdate into adenylated molybdopterin with the concomitant release of AMP.</text>
</comment>
<dbReference type="InterPro" id="IPR036135">
    <property type="entry name" value="MoeA_linker/N_sf"/>
</dbReference>
<dbReference type="InterPro" id="IPR036425">
    <property type="entry name" value="MoaB/Mog-like_dom_sf"/>
</dbReference>
<accession>A0A6G5QHI6</accession>
<dbReference type="InterPro" id="IPR001453">
    <property type="entry name" value="MoaB/Mog_dom"/>
</dbReference>
<sequence>MIQANEAFLKISENFSIDKHEIISTQNALGYKLFDDILAIKNLPAFDNSALDGYAVKFDEQKNGYVLKDSIFAGEKKELSINGNECVKIMTGAPFPKGADSVIRLEDAIQKDGKIYANSNFKKGDAHRFLGEETKVGEILITKNTTLTPIHIMYLAAQGITHVKVYKKPKIAIFSSGDELKEPWEWADELEIYNANAYGVASLLSHYGFSSDYLGIIKDDLDATINSFKQIDGYDVVFCSGGASKGEADYMKTALVSLGYTEIFSRINIRPGGPCKAFTKDNKLIFILPGNPMAAYLCAFLFALPVLLGKEHDKVVAKAMQEIKLKQGRANVVLGSVNFTQNECEFHITDNNNFGSGMIKPLIKSNALYLSDATQDGIKKDSVIKVIRFS</sequence>
<dbReference type="Gene3D" id="3.90.105.10">
    <property type="entry name" value="Molybdopterin biosynthesis moea protein, domain 2"/>
    <property type="match status" value="1"/>
</dbReference>
<dbReference type="PANTHER" id="PTHR10192">
    <property type="entry name" value="MOLYBDOPTERIN BIOSYNTHESIS PROTEIN"/>
    <property type="match status" value="1"/>
</dbReference>
<keyword evidence="4" id="KW-0501">Molybdenum cofactor biosynthesis</keyword>
<dbReference type="InterPro" id="IPR036688">
    <property type="entry name" value="MoeA_C_domain_IV_sf"/>
</dbReference>
<evidence type="ECO:0000256" key="5">
    <source>
        <dbReference type="SAM" id="Phobius"/>
    </source>
</evidence>
<dbReference type="EC" id="2.10.1.1" evidence="4"/>
<dbReference type="PANTHER" id="PTHR10192:SF5">
    <property type="entry name" value="GEPHYRIN"/>
    <property type="match status" value="1"/>
</dbReference>
<dbReference type="Gene3D" id="2.40.340.10">
    <property type="entry name" value="MoeA, C-terminal, domain IV"/>
    <property type="match status" value="1"/>
</dbReference>
<keyword evidence="8" id="KW-1185">Reference proteome</keyword>
<keyword evidence="7" id="KW-0378">Hydrolase</keyword>
<evidence type="ECO:0000256" key="1">
    <source>
        <dbReference type="ARBA" id="ARBA00002901"/>
    </source>
</evidence>
<dbReference type="InterPro" id="IPR038987">
    <property type="entry name" value="MoeA-like"/>
</dbReference>
<keyword evidence="5" id="KW-0472">Membrane</keyword>
<dbReference type="SUPFAM" id="SSF63882">
    <property type="entry name" value="MoeA N-terminal region -like"/>
    <property type="match status" value="1"/>
</dbReference>
<keyword evidence="5" id="KW-0812">Transmembrane</keyword>
<dbReference type="AlphaFoldDB" id="A0A6G5QHI6"/>
<dbReference type="GO" id="GO:0006777">
    <property type="term" value="P:Mo-molybdopterin cofactor biosynthetic process"/>
    <property type="evidence" value="ECO:0007669"/>
    <property type="project" value="UniProtKB-UniRule"/>
</dbReference>
<name>A0A6G5QHI6_9BACT</name>
<comment type="pathway">
    <text evidence="4">Cofactor biosynthesis; molybdopterin biosynthesis.</text>
</comment>
<evidence type="ECO:0000313" key="7">
    <source>
        <dbReference type="EMBL" id="QCD45092.1"/>
    </source>
</evidence>
<dbReference type="UniPathway" id="UPA00344"/>
<comment type="cofactor">
    <cofactor evidence="4">
        <name>Mg(2+)</name>
        <dbReference type="ChEBI" id="CHEBI:18420"/>
    </cofactor>
</comment>